<name>A0ABV7QYA3_9PSEU</name>
<evidence type="ECO:0008006" key="3">
    <source>
        <dbReference type="Google" id="ProtNLM"/>
    </source>
</evidence>
<comment type="caution">
    <text evidence="1">The sequence shown here is derived from an EMBL/GenBank/DDBJ whole genome shotgun (WGS) entry which is preliminary data.</text>
</comment>
<reference evidence="2" key="1">
    <citation type="journal article" date="2019" name="Int. J. Syst. Evol. Microbiol.">
        <title>The Global Catalogue of Microorganisms (GCM) 10K type strain sequencing project: providing services to taxonomists for standard genome sequencing and annotation.</title>
        <authorList>
            <consortium name="The Broad Institute Genomics Platform"/>
            <consortium name="The Broad Institute Genome Sequencing Center for Infectious Disease"/>
            <person name="Wu L."/>
            <person name="Ma J."/>
        </authorList>
    </citation>
    <scope>NUCLEOTIDE SEQUENCE [LARGE SCALE GENOMIC DNA]</scope>
    <source>
        <strain evidence="2">CGMCC 4.7682</strain>
    </source>
</reference>
<dbReference type="EMBL" id="JBHRWI010000070">
    <property type="protein sequence ID" value="MFC3516895.1"/>
    <property type="molecule type" value="Genomic_DNA"/>
</dbReference>
<dbReference type="RefSeq" id="WP_377870246.1">
    <property type="nucleotide sequence ID" value="NZ_JBHMAY010000021.1"/>
</dbReference>
<evidence type="ECO:0000313" key="1">
    <source>
        <dbReference type="EMBL" id="MFC3516895.1"/>
    </source>
</evidence>
<keyword evidence="2" id="KW-1185">Reference proteome</keyword>
<protein>
    <recommendedName>
        <fullName evidence="3">HK97 gp10 family phage protein</fullName>
    </recommendedName>
</protein>
<evidence type="ECO:0000313" key="2">
    <source>
        <dbReference type="Proteomes" id="UP001595764"/>
    </source>
</evidence>
<organism evidence="1 2">
    <name type="scientific">Amycolatopsis halotolerans</name>
    <dbReference type="NCBI Taxonomy" id="330083"/>
    <lineage>
        <taxon>Bacteria</taxon>
        <taxon>Bacillati</taxon>
        <taxon>Actinomycetota</taxon>
        <taxon>Actinomycetes</taxon>
        <taxon>Pseudonocardiales</taxon>
        <taxon>Pseudonocardiaceae</taxon>
        <taxon>Amycolatopsis</taxon>
    </lineage>
</organism>
<sequence>MSVDWSDVEKLAEDFDVAAEDIRKNVAPVVRRGAVNIKNDMRRDATGHPTYRHFPRSITYGEIKGGLGAEIGPDKDLIQGALGNLLYFGREDTNGVLNINPPLDKEAPRFERALADVAEDIL</sequence>
<dbReference type="Proteomes" id="UP001595764">
    <property type="component" value="Unassembled WGS sequence"/>
</dbReference>
<accession>A0ABV7QYA3</accession>
<gene>
    <name evidence="1" type="ORF">ACFORO_42485</name>
</gene>
<proteinExistence type="predicted"/>